<dbReference type="EMBL" id="JUFX02000194">
    <property type="protein sequence ID" value="KPH86624.1"/>
    <property type="molecule type" value="Genomic_DNA"/>
</dbReference>
<reference evidence="1 2" key="1">
    <citation type="submission" date="2015-07" db="EMBL/GenBank/DDBJ databases">
        <title>Draft Genome Sequence of Komagataeibacter intermedius Strain AF2, Isolated from Kombucha Tea.</title>
        <authorList>
            <person name="Santos R.A."/>
            <person name="Berretta A.A."/>
            <person name="Barud H.S."/>
            <person name="Ribeiro S.J."/>
            <person name="Gonzalez-Garcia L.N."/>
            <person name="Zucchi T.D."/>
            <person name="Goldman G.H."/>
            <person name="Riano-Pachon D.M."/>
        </authorList>
    </citation>
    <scope>NUCLEOTIDE SEQUENCE [LARGE SCALE GENOMIC DNA]</scope>
    <source>
        <strain evidence="1 2">AF2</strain>
    </source>
</reference>
<sequence>MFFLVDQDLEQKIAGDEVAHAFAVGDAFAQVANGLFLKLQVAFEDFLHVLSHQDLVVALHVGQAAQIQDALDQPVGMAHFLDRFLVFLLAQQGHAPVAQRAGVQVILVDGRQLVCQLRVQMFDNLWILDRHTGVPLLLCLRVTARHPCAQL</sequence>
<evidence type="ECO:0000313" key="2">
    <source>
        <dbReference type="Proteomes" id="UP000031553"/>
    </source>
</evidence>
<proteinExistence type="predicted"/>
<dbReference type="Proteomes" id="UP000031553">
    <property type="component" value="Unassembled WGS sequence"/>
</dbReference>
<protein>
    <submittedName>
        <fullName evidence="1">Uncharacterized protein</fullName>
    </submittedName>
</protein>
<gene>
    <name evidence="1" type="ORF">GLUCOINTEAF2_0202579</name>
</gene>
<evidence type="ECO:0000313" key="1">
    <source>
        <dbReference type="EMBL" id="KPH86624.1"/>
    </source>
</evidence>
<dbReference type="AlphaFoldDB" id="A0A0N0MFC9"/>
<organism evidence="1 2">
    <name type="scientific">Komagataeibacter intermedius AF2</name>
    <dbReference type="NCBI Taxonomy" id="1458464"/>
    <lineage>
        <taxon>Bacteria</taxon>
        <taxon>Pseudomonadati</taxon>
        <taxon>Pseudomonadota</taxon>
        <taxon>Alphaproteobacteria</taxon>
        <taxon>Acetobacterales</taxon>
        <taxon>Acetobacteraceae</taxon>
        <taxon>Komagataeibacter</taxon>
    </lineage>
</organism>
<accession>A0A0N0MFC9</accession>
<name>A0A0N0MFC9_9PROT</name>
<comment type="caution">
    <text evidence="1">The sequence shown here is derived from an EMBL/GenBank/DDBJ whole genome shotgun (WGS) entry which is preliminary data.</text>
</comment>